<comment type="similarity">
    <text evidence="1">Belongs to the LysR transcriptional regulatory family.</text>
</comment>
<reference evidence="7 8" key="1">
    <citation type="submission" date="2019-08" db="EMBL/GenBank/DDBJ databases">
        <title>Bioinformatics analysis of the strain L3 and L5.</title>
        <authorList>
            <person name="Li X."/>
        </authorList>
    </citation>
    <scope>NUCLEOTIDE SEQUENCE [LARGE SCALE GENOMIC DNA]</scope>
    <source>
        <strain evidence="7 8">L5</strain>
    </source>
</reference>
<dbReference type="InterPro" id="IPR058163">
    <property type="entry name" value="LysR-type_TF_proteobact-type"/>
</dbReference>
<comment type="caution">
    <text evidence="7">The sequence shown here is derived from an EMBL/GenBank/DDBJ whole genome shotgun (WGS) entry which is preliminary data.</text>
</comment>
<dbReference type="GO" id="GO:0043565">
    <property type="term" value="F:sequence-specific DNA binding"/>
    <property type="evidence" value="ECO:0007669"/>
    <property type="project" value="TreeGrafter"/>
</dbReference>
<keyword evidence="4" id="KW-0804">Transcription</keyword>
<dbReference type="InterPro" id="IPR005119">
    <property type="entry name" value="LysR_subst-bd"/>
</dbReference>
<evidence type="ECO:0000256" key="3">
    <source>
        <dbReference type="ARBA" id="ARBA00023125"/>
    </source>
</evidence>
<dbReference type="SUPFAM" id="SSF46785">
    <property type="entry name" value="Winged helix' DNA-binding domain"/>
    <property type="match status" value="1"/>
</dbReference>
<keyword evidence="8" id="KW-1185">Reference proteome</keyword>
<gene>
    <name evidence="7" type="ORF">F0A17_05605</name>
</gene>
<dbReference type="PROSITE" id="PS50931">
    <property type="entry name" value="HTH_LYSR"/>
    <property type="match status" value="1"/>
</dbReference>
<dbReference type="Proteomes" id="UP000486760">
    <property type="component" value="Unassembled WGS sequence"/>
</dbReference>
<dbReference type="PANTHER" id="PTHR30537">
    <property type="entry name" value="HTH-TYPE TRANSCRIPTIONAL REGULATOR"/>
    <property type="match status" value="1"/>
</dbReference>
<dbReference type="FunFam" id="1.10.10.10:FF:000001">
    <property type="entry name" value="LysR family transcriptional regulator"/>
    <property type="match status" value="1"/>
</dbReference>
<dbReference type="Gene3D" id="1.10.10.10">
    <property type="entry name" value="Winged helix-like DNA-binding domain superfamily/Winged helix DNA-binding domain"/>
    <property type="match status" value="1"/>
</dbReference>
<feature type="domain" description="HTH lysR-type" evidence="6">
    <location>
        <begin position="1"/>
        <end position="59"/>
    </location>
</feature>
<evidence type="ECO:0000256" key="1">
    <source>
        <dbReference type="ARBA" id="ARBA00009437"/>
    </source>
</evidence>
<dbReference type="GO" id="GO:0006351">
    <property type="term" value="P:DNA-templated transcription"/>
    <property type="evidence" value="ECO:0007669"/>
    <property type="project" value="TreeGrafter"/>
</dbReference>
<evidence type="ECO:0000256" key="2">
    <source>
        <dbReference type="ARBA" id="ARBA00023015"/>
    </source>
</evidence>
<keyword evidence="3" id="KW-0238">DNA-binding</keyword>
<dbReference type="RefSeq" id="WP_149327357.1">
    <property type="nucleotide sequence ID" value="NZ_VTPY01000002.1"/>
</dbReference>
<evidence type="ECO:0000313" key="7">
    <source>
        <dbReference type="EMBL" id="KAA0013819.1"/>
    </source>
</evidence>
<dbReference type="PANTHER" id="PTHR30537:SF31">
    <property type="entry name" value="TRANSCRIPTIONAL REGULATOR, LYSR FAMILY"/>
    <property type="match status" value="1"/>
</dbReference>
<protein>
    <submittedName>
        <fullName evidence="7">LysR family transcriptional regulator</fullName>
    </submittedName>
</protein>
<sequence>MQDLNDLYFFALVAEHGSFTAAAHALGMPKSTLSRRIARLEERLEVRLLHRTTRRLTLTDTGRAYLGHCRDLLAAAEAAESVVEQVHEEPRGRVVLTSPISISQSLLARALPEFMERYPKVEVELDATNRRVDLVSEGVDLAIRVRLRLEDSSLVSRRFAASPAMLVASPRLMERLGMPVAPHDLKRFPSLSMRFADGRHVQEFTDPDGNRVPVSLTPRLITDDMNVLRDAAMAGIGIVVLPTFMCRQALETGELTWLLPHWRLPQGQLHAVYPYRRGLRPAVRYLIDFLAERLPALAEETGLSALCQAPSPGDDPALPKPAIANPPVT</sequence>
<dbReference type="EMBL" id="VTPY01000002">
    <property type="protein sequence ID" value="KAA0013819.1"/>
    <property type="molecule type" value="Genomic_DNA"/>
</dbReference>
<dbReference type="SUPFAM" id="SSF53850">
    <property type="entry name" value="Periplasmic binding protein-like II"/>
    <property type="match status" value="1"/>
</dbReference>
<accession>A0A7V7KJF9</accession>
<dbReference type="InterPro" id="IPR036390">
    <property type="entry name" value="WH_DNA-bd_sf"/>
</dbReference>
<dbReference type="Pfam" id="PF00126">
    <property type="entry name" value="HTH_1"/>
    <property type="match status" value="1"/>
</dbReference>
<dbReference type="GO" id="GO:0003700">
    <property type="term" value="F:DNA-binding transcription factor activity"/>
    <property type="evidence" value="ECO:0007669"/>
    <property type="project" value="InterPro"/>
</dbReference>
<evidence type="ECO:0000256" key="5">
    <source>
        <dbReference type="SAM" id="MobiDB-lite"/>
    </source>
</evidence>
<feature type="region of interest" description="Disordered" evidence="5">
    <location>
        <begin position="309"/>
        <end position="329"/>
    </location>
</feature>
<dbReference type="CDD" id="cd08473">
    <property type="entry name" value="PBP2_CrgA_like_4"/>
    <property type="match status" value="1"/>
</dbReference>
<name>A0A7V7KJF9_9GAMM</name>
<evidence type="ECO:0000259" key="6">
    <source>
        <dbReference type="PROSITE" id="PS50931"/>
    </source>
</evidence>
<dbReference type="InterPro" id="IPR000847">
    <property type="entry name" value="LysR_HTH_N"/>
</dbReference>
<dbReference type="AlphaFoldDB" id="A0A7V7KJF9"/>
<dbReference type="InterPro" id="IPR036388">
    <property type="entry name" value="WH-like_DNA-bd_sf"/>
</dbReference>
<dbReference type="Pfam" id="PF03466">
    <property type="entry name" value="LysR_substrate"/>
    <property type="match status" value="1"/>
</dbReference>
<organism evidence="7 8">
    <name type="scientific">Billgrantia pellis</name>
    <dbReference type="NCBI Taxonomy" id="2606936"/>
    <lineage>
        <taxon>Bacteria</taxon>
        <taxon>Pseudomonadati</taxon>
        <taxon>Pseudomonadota</taxon>
        <taxon>Gammaproteobacteria</taxon>
        <taxon>Oceanospirillales</taxon>
        <taxon>Halomonadaceae</taxon>
        <taxon>Billgrantia</taxon>
    </lineage>
</organism>
<proteinExistence type="inferred from homology"/>
<keyword evidence="2" id="KW-0805">Transcription regulation</keyword>
<dbReference type="Gene3D" id="3.40.190.290">
    <property type="match status" value="1"/>
</dbReference>
<evidence type="ECO:0000256" key="4">
    <source>
        <dbReference type="ARBA" id="ARBA00023163"/>
    </source>
</evidence>
<evidence type="ECO:0000313" key="8">
    <source>
        <dbReference type="Proteomes" id="UP000486760"/>
    </source>
</evidence>